<dbReference type="RefSeq" id="WP_115567477.1">
    <property type="nucleotide sequence ID" value="NZ_QRGR01000026.1"/>
</dbReference>
<accession>A0A3D8L7C7</accession>
<evidence type="ECO:0000256" key="1">
    <source>
        <dbReference type="SAM" id="SignalP"/>
    </source>
</evidence>
<evidence type="ECO:0000313" key="3">
    <source>
        <dbReference type="Proteomes" id="UP000256708"/>
    </source>
</evidence>
<reference evidence="3" key="1">
    <citation type="submission" date="2018-08" db="EMBL/GenBank/DDBJ databases">
        <authorList>
            <person name="Liu Z.-W."/>
            <person name="Du Z.-J."/>
        </authorList>
    </citation>
    <scope>NUCLEOTIDE SEQUENCE [LARGE SCALE GENOMIC DNA]</scope>
    <source>
        <strain evidence="3">H4X</strain>
    </source>
</reference>
<proteinExistence type="predicted"/>
<feature type="chain" id="PRO_5017796169" evidence="1">
    <location>
        <begin position="23"/>
        <end position="68"/>
    </location>
</feature>
<keyword evidence="3" id="KW-1185">Reference proteome</keyword>
<sequence>MKNRNKTYAKGMLAMAIGFSFAAEVTNYTFNKNKTSTEEQIITKTAQKQEVQEKTSASRYQDKLSFWE</sequence>
<protein>
    <submittedName>
        <fullName evidence="2">Uncharacterized protein</fullName>
    </submittedName>
</protein>
<evidence type="ECO:0000313" key="2">
    <source>
        <dbReference type="EMBL" id="RDV13277.1"/>
    </source>
</evidence>
<dbReference type="Proteomes" id="UP000256708">
    <property type="component" value="Unassembled WGS sequence"/>
</dbReference>
<dbReference type="EMBL" id="QRGR01000026">
    <property type="protein sequence ID" value="RDV13277.1"/>
    <property type="molecule type" value="Genomic_DNA"/>
</dbReference>
<gene>
    <name evidence="2" type="ORF">DXT99_20610</name>
</gene>
<dbReference type="AlphaFoldDB" id="A0A3D8L7C7"/>
<feature type="signal peptide" evidence="1">
    <location>
        <begin position="1"/>
        <end position="22"/>
    </location>
</feature>
<keyword evidence="1" id="KW-0732">Signal</keyword>
<organism evidence="2 3">
    <name type="scientific">Pontibacter diazotrophicus</name>
    <dbReference type="NCBI Taxonomy" id="1400979"/>
    <lineage>
        <taxon>Bacteria</taxon>
        <taxon>Pseudomonadati</taxon>
        <taxon>Bacteroidota</taxon>
        <taxon>Cytophagia</taxon>
        <taxon>Cytophagales</taxon>
        <taxon>Hymenobacteraceae</taxon>
        <taxon>Pontibacter</taxon>
    </lineage>
</organism>
<comment type="caution">
    <text evidence="2">The sequence shown here is derived from an EMBL/GenBank/DDBJ whole genome shotgun (WGS) entry which is preliminary data.</text>
</comment>
<name>A0A3D8L7C7_9BACT</name>